<dbReference type="GO" id="GO:0017056">
    <property type="term" value="F:structural constituent of nuclear pore"/>
    <property type="evidence" value="ECO:0007669"/>
    <property type="project" value="TreeGrafter"/>
</dbReference>
<evidence type="ECO:0000313" key="2">
    <source>
        <dbReference type="EMBL" id="KAH9316461.1"/>
    </source>
</evidence>
<keyword evidence="1" id="KW-0175">Coiled coil</keyword>
<sequence>MPVFISDTELNDLGGDASIIVEKAEGFIRELQEQLETCNARADAASITAEQSCALLEQKYISLSGQFTQIENEKTQLAAALDKRATELAQAQAQAHKLELRAVILFLGE</sequence>
<gene>
    <name evidence="2" type="ORF">KI387_025088</name>
</gene>
<evidence type="ECO:0000256" key="1">
    <source>
        <dbReference type="SAM" id="Coils"/>
    </source>
</evidence>
<protein>
    <submittedName>
        <fullName evidence="2">Uncharacterized protein</fullName>
    </submittedName>
</protein>
<organism evidence="2 3">
    <name type="scientific">Taxus chinensis</name>
    <name type="common">Chinese yew</name>
    <name type="synonym">Taxus wallichiana var. chinensis</name>
    <dbReference type="NCBI Taxonomy" id="29808"/>
    <lineage>
        <taxon>Eukaryota</taxon>
        <taxon>Viridiplantae</taxon>
        <taxon>Streptophyta</taxon>
        <taxon>Embryophyta</taxon>
        <taxon>Tracheophyta</taxon>
        <taxon>Spermatophyta</taxon>
        <taxon>Pinopsida</taxon>
        <taxon>Pinidae</taxon>
        <taxon>Conifers II</taxon>
        <taxon>Cupressales</taxon>
        <taxon>Taxaceae</taxon>
        <taxon>Taxus</taxon>
    </lineage>
</organism>
<keyword evidence="3" id="KW-1185">Reference proteome</keyword>
<dbReference type="PANTHER" id="PTHR18898">
    <property type="entry name" value="NUCLEOPROTEIN TPR-RELATED"/>
    <property type="match status" value="1"/>
</dbReference>
<dbReference type="AlphaFoldDB" id="A0AA38LA26"/>
<name>A0AA38LA26_TAXCH</name>
<dbReference type="GO" id="GO:0006406">
    <property type="term" value="P:mRNA export from nucleus"/>
    <property type="evidence" value="ECO:0007669"/>
    <property type="project" value="TreeGrafter"/>
</dbReference>
<feature type="non-terminal residue" evidence="2">
    <location>
        <position position="109"/>
    </location>
</feature>
<accession>A0AA38LA26</accession>
<feature type="coiled-coil region" evidence="1">
    <location>
        <begin position="21"/>
        <end position="48"/>
    </location>
</feature>
<proteinExistence type="predicted"/>
<dbReference type="EMBL" id="JAHRHJ020000005">
    <property type="protein sequence ID" value="KAH9316461.1"/>
    <property type="molecule type" value="Genomic_DNA"/>
</dbReference>
<comment type="caution">
    <text evidence="2">The sequence shown here is derived from an EMBL/GenBank/DDBJ whole genome shotgun (WGS) entry which is preliminary data.</text>
</comment>
<evidence type="ECO:0000313" key="3">
    <source>
        <dbReference type="Proteomes" id="UP000824469"/>
    </source>
</evidence>
<dbReference type="GO" id="GO:0005643">
    <property type="term" value="C:nuclear pore"/>
    <property type="evidence" value="ECO:0007669"/>
    <property type="project" value="TreeGrafter"/>
</dbReference>
<dbReference type="PANTHER" id="PTHR18898:SF2">
    <property type="entry name" value="NUCLEOPROTEIN TPR"/>
    <property type="match status" value="1"/>
</dbReference>
<dbReference type="Proteomes" id="UP000824469">
    <property type="component" value="Unassembled WGS sequence"/>
</dbReference>
<reference evidence="2 3" key="1">
    <citation type="journal article" date="2021" name="Nat. Plants">
        <title>The Taxus genome provides insights into paclitaxel biosynthesis.</title>
        <authorList>
            <person name="Xiong X."/>
            <person name="Gou J."/>
            <person name="Liao Q."/>
            <person name="Li Y."/>
            <person name="Zhou Q."/>
            <person name="Bi G."/>
            <person name="Li C."/>
            <person name="Du R."/>
            <person name="Wang X."/>
            <person name="Sun T."/>
            <person name="Guo L."/>
            <person name="Liang H."/>
            <person name="Lu P."/>
            <person name="Wu Y."/>
            <person name="Zhang Z."/>
            <person name="Ro D.K."/>
            <person name="Shang Y."/>
            <person name="Huang S."/>
            <person name="Yan J."/>
        </authorList>
    </citation>
    <scope>NUCLEOTIDE SEQUENCE [LARGE SCALE GENOMIC DNA]</scope>
    <source>
        <strain evidence="2">Ta-2019</strain>
    </source>
</reference>